<dbReference type="InterPro" id="IPR005574">
    <property type="entry name" value="Rpb4/RPC9"/>
</dbReference>
<dbReference type="Pfam" id="PF03874">
    <property type="entry name" value="RNA_pol_Rpb4"/>
    <property type="match status" value="1"/>
</dbReference>
<proteinExistence type="inferred from homology"/>
<dbReference type="EMBL" id="LGFD01000012">
    <property type="protein sequence ID" value="KUK17873.1"/>
    <property type="molecule type" value="Genomic_DNA"/>
</dbReference>
<dbReference type="GO" id="GO:0000166">
    <property type="term" value="F:nucleotide binding"/>
    <property type="evidence" value="ECO:0007669"/>
    <property type="project" value="InterPro"/>
</dbReference>
<dbReference type="HAMAP" id="MF_00864">
    <property type="entry name" value="RNApol_arch_Rpo4"/>
    <property type="match status" value="1"/>
</dbReference>
<dbReference type="GeneID" id="8095592"/>
<name>A0A117L1K4_9EURY</name>
<evidence type="ECO:0000313" key="2">
    <source>
        <dbReference type="EMBL" id="KUK17873.1"/>
    </source>
</evidence>
<keyword evidence="1" id="KW-0963">Cytoplasm</keyword>
<dbReference type="GO" id="GO:0005737">
    <property type="term" value="C:cytoplasm"/>
    <property type="evidence" value="ECO:0007669"/>
    <property type="project" value="UniProtKB-SubCell"/>
</dbReference>
<dbReference type="GO" id="GO:0000428">
    <property type="term" value="C:DNA-directed RNA polymerase complex"/>
    <property type="evidence" value="ECO:0007669"/>
    <property type="project" value="UniProtKB-KW"/>
</dbReference>
<accession>A0A117L1K4</accession>
<gene>
    <name evidence="1" type="primary">rpo4</name>
    <name evidence="1" type="synonym">rpoF</name>
    <name evidence="2" type="ORF">XD54_0804</name>
</gene>
<dbReference type="InterPro" id="IPR010924">
    <property type="entry name" value="Rpo4"/>
</dbReference>
<keyword evidence="1" id="KW-0804">Transcription</keyword>
<reference evidence="3" key="1">
    <citation type="journal article" date="2015" name="MBio">
        <title>Genome-Resolved Metagenomic Analysis Reveals Roles for Candidate Phyla and Other Microbial Community Members in Biogeochemical Transformations in Oil Reservoirs.</title>
        <authorList>
            <person name="Hu P."/>
            <person name="Tom L."/>
            <person name="Singh A."/>
            <person name="Thomas B.C."/>
            <person name="Baker B.J."/>
            <person name="Piceno Y.M."/>
            <person name="Andersen G.L."/>
            <person name="Banfield J.F."/>
        </authorList>
    </citation>
    <scope>NUCLEOTIDE SEQUENCE [LARGE SCALE GENOMIC DNA]</scope>
</reference>
<comment type="subcellular location">
    <subcellularLocation>
        <location evidence="1">Cytoplasm</location>
    </subcellularLocation>
</comment>
<comment type="catalytic activity">
    <reaction evidence="1">
        <text>RNA(n) + a ribonucleoside 5'-triphosphate = RNA(n+1) + diphosphate</text>
        <dbReference type="Rhea" id="RHEA:21248"/>
        <dbReference type="Rhea" id="RHEA-COMP:14527"/>
        <dbReference type="Rhea" id="RHEA-COMP:17342"/>
        <dbReference type="ChEBI" id="CHEBI:33019"/>
        <dbReference type="ChEBI" id="CHEBI:61557"/>
        <dbReference type="ChEBI" id="CHEBI:140395"/>
        <dbReference type="EC" id="2.7.7.6"/>
    </reaction>
</comment>
<organism evidence="2 3">
    <name type="scientific">Thermococcus sibiricus</name>
    <dbReference type="NCBI Taxonomy" id="172049"/>
    <lineage>
        <taxon>Archaea</taxon>
        <taxon>Methanobacteriati</taxon>
        <taxon>Methanobacteriota</taxon>
        <taxon>Thermococci</taxon>
        <taxon>Thermococcales</taxon>
        <taxon>Thermococcaceae</taxon>
        <taxon>Thermococcus</taxon>
    </lineage>
</organism>
<dbReference type="InterPro" id="IPR044876">
    <property type="entry name" value="HRDC_dom_sf"/>
</dbReference>
<evidence type="ECO:0000256" key="1">
    <source>
        <dbReference type="HAMAP-Rule" id="MF_00864"/>
    </source>
</evidence>
<dbReference type="InterPro" id="IPR010997">
    <property type="entry name" value="HRDC-like_sf"/>
</dbReference>
<comment type="function">
    <text evidence="1">DNA-dependent RNA polymerase (RNAP) catalyzes the transcription of DNA into RNA using the four ribonucleoside triphosphates as substrates. This subunit is less well bound than the others.</text>
</comment>
<comment type="caution">
    <text evidence="2">The sequence shown here is derived from an EMBL/GenBank/DDBJ whole genome shotgun (WGS) entry which is preliminary data.</text>
</comment>
<evidence type="ECO:0000313" key="3">
    <source>
        <dbReference type="Proteomes" id="UP000053911"/>
    </source>
</evidence>
<keyword evidence="1" id="KW-0808">Transferase</keyword>
<dbReference type="NCBIfam" id="NF011551">
    <property type="entry name" value="PRK14981.1-3"/>
    <property type="match status" value="1"/>
</dbReference>
<dbReference type="RefSeq" id="WP_015848889.1">
    <property type="nucleotide sequence ID" value="NZ_LGFD01000012.1"/>
</dbReference>
<dbReference type="Gene3D" id="6.10.140.10">
    <property type="match status" value="1"/>
</dbReference>
<dbReference type="PIRSF" id="PIRSF005053">
    <property type="entry name" value="RNA_pol_F_arch"/>
    <property type="match status" value="1"/>
</dbReference>
<keyword evidence="1" id="KW-0548">Nucleotidyltransferase</keyword>
<comment type="subunit">
    <text evidence="1">Part of the RNA polymerase complex. Forms a stalk with Rpo7 that extends from the main structure.</text>
</comment>
<comment type="similarity">
    <text evidence="1">Belongs to the eukaryotic RPB4 RNA polymerase subunit family.</text>
</comment>
<dbReference type="PATRIC" id="fig|172049.5.peg.1623"/>
<sequence>MIGRKKIKEKYISIPEAKELLLKRKEEGAKENPEEPIFYEARISLEHAERFSKLSADQAKELREKLIGLFEWLDERTATKIIDIMPKDYFDIKIVFAKEEHIPTKEEAEKILEILDKYRE</sequence>
<dbReference type="SUPFAM" id="SSF47819">
    <property type="entry name" value="HRDC-like"/>
    <property type="match status" value="1"/>
</dbReference>
<dbReference type="EC" id="2.7.7.6" evidence="1"/>
<dbReference type="Proteomes" id="UP000053911">
    <property type="component" value="Unassembled WGS sequence"/>
</dbReference>
<dbReference type="PANTHER" id="PTHR39646">
    <property type="entry name" value="RNA POLYMERASE RPB4"/>
    <property type="match status" value="1"/>
</dbReference>
<protein>
    <recommendedName>
        <fullName evidence="1">DNA-directed RNA polymerase subunit Rpo4</fullName>
        <ecNumber evidence="1">2.7.7.6</ecNumber>
    </recommendedName>
    <alternativeName>
        <fullName evidence="1">DNA-directed RNA polymerase subunit F</fullName>
    </alternativeName>
</protein>
<dbReference type="Gene3D" id="1.10.150.80">
    <property type="entry name" value="HRDC domain"/>
    <property type="match status" value="1"/>
</dbReference>
<dbReference type="GO" id="GO:0006352">
    <property type="term" value="P:DNA-templated transcription initiation"/>
    <property type="evidence" value="ECO:0007669"/>
    <property type="project" value="InterPro"/>
</dbReference>
<dbReference type="OMA" id="PMFYEAR"/>
<keyword evidence="1 2" id="KW-0240">DNA-directed RNA polymerase</keyword>
<dbReference type="PANTHER" id="PTHR39646:SF1">
    <property type="entry name" value="DNA-DIRECTED RNA POLYMERASE SUBUNIT RPO4"/>
    <property type="match status" value="1"/>
</dbReference>
<dbReference type="GO" id="GO:0003899">
    <property type="term" value="F:DNA-directed RNA polymerase activity"/>
    <property type="evidence" value="ECO:0007669"/>
    <property type="project" value="UniProtKB-UniRule"/>
</dbReference>
<dbReference type="AlphaFoldDB" id="A0A117L1K4"/>